<comment type="caution">
    <text evidence="2">The sequence shown here is derived from an EMBL/GenBank/DDBJ whole genome shotgun (WGS) entry which is preliminary data.</text>
</comment>
<dbReference type="EMBL" id="JACZDF010000008">
    <property type="protein sequence ID" value="MBD9700278.1"/>
    <property type="molecule type" value="Genomic_DNA"/>
</dbReference>
<keyword evidence="1" id="KW-0472">Membrane</keyword>
<gene>
    <name evidence="2" type="ORF">IGS67_12395</name>
</gene>
<organism evidence="2 3">
    <name type="scientific">Flavimobilis rhizosphaerae</name>
    <dbReference type="NCBI Taxonomy" id="2775421"/>
    <lineage>
        <taxon>Bacteria</taxon>
        <taxon>Bacillati</taxon>
        <taxon>Actinomycetota</taxon>
        <taxon>Actinomycetes</taxon>
        <taxon>Micrococcales</taxon>
        <taxon>Jonesiaceae</taxon>
        <taxon>Flavimobilis</taxon>
    </lineage>
</organism>
<sequence length="133" mass="13550">MSAEQPILSPDGTMRWDGQKWVPYAGATSYATGPVPGAPAVAPAAVPPHASGPTTSRSGQSLFGLVLCLAAGAVFVYFSSLDEALSFFMFPALLCGIGAVLFGARLATQVQCNACKANVPKTARVCGRCGAAL</sequence>
<evidence type="ECO:0000313" key="2">
    <source>
        <dbReference type="EMBL" id="MBD9700278.1"/>
    </source>
</evidence>
<evidence type="ECO:0008006" key="4">
    <source>
        <dbReference type="Google" id="ProtNLM"/>
    </source>
</evidence>
<reference evidence="2 3" key="1">
    <citation type="submission" date="2020-09" db="EMBL/GenBank/DDBJ databases">
        <title>Flavimobilis rhizosphaerae sp. nov., isolated from rhizosphere soil of Spartina alterniflora.</title>
        <authorList>
            <person name="Hanqin C."/>
        </authorList>
    </citation>
    <scope>NUCLEOTIDE SEQUENCE [LARGE SCALE GENOMIC DNA]</scope>
    <source>
        <strain evidence="2 3">GY 10621</strain>
    </source>
</reference>
<feature type="transmembrane region" description="Helical" evidence="1">
    <location>
        <begin position="84"/>
        <end position="104"/>
    </location>
</feature>
<protein>
    <recommendedName>
        <fullName evidence="4">Zinc-ribbon domain-containing protein</fullName>
    </recommendedName>
</protein>
<keyword evidence="1" id="KW-1133">Transmembrane helix</keyword>
<proteinExistence type="predicted"/>
<accession>A0ABR9DT15</accession>
<evidence type="ECO:0000313" key="3">
    <source>
        <dbReference type="Proteomes" id="UP000642107"/>
    </source>
</evidence>
<dbReference type="RefSeq" id="WP_192281616.1">
    <property type="nucleotide sequence ID" value="NZ_JACZDF010000008.1"/>
</dbReference>
<name>A0ABR9DT15_9MICO</name>
<evidence type="ECO:0000256" key="1">
    <source>
        <dbReference type="SAM" id="Phobius"/>
    </source>
</evidence>
<dbReference type="Proteomes" id="UP000642107">
    <property type="component" value="Unassembled WGS sequence"/>
</dbReference>
<keyword evidence="3" id="KW-1185">Reference proteome</keyword>
<keyword evidence="1" id="KW-0812">Transmembrane</keyword>
<feature type="transmembrane region" description="Helical" evidence="1">
    <location>
        <begin position="61"/>
        <end position="78"/>
    </location>
</feature>